<dbReference type="RefSeq" id="WP_173659460.1">
    <property type="nucleotide sequence ID" value="NZ_JAOUSE010000027.1"/>
</dbReference>
<keyword evidence="3" id="KW-0482">Metalloprotease</keyword>
<keyword evidence="3" id="KW-0645">Protease</keyword>
<keyword evidence="3" id="KW-0378">Hydrolase</keyword>
<feature type="transmembrane region" description="Helical" evidence="1">
    <location>
        <begin position="31"/>
        <end position="49"/>
    </location>
</feature>
<feature type="domain" description="CAAX prenyl protease 2/Lysostaphin resistance protein A-like" evidence="2">
    <location>
        <begin position="105"/>
        <end position="196"/>
    </location>
</feature>
<feature type="transmembrane region" description="Helical" evidence="1">
    <location>
        <begin position="185"/>
        <end position="203"/>
    </location>
</feature>
<dbReference type="EMBL" id="JAOUSE010000027">
    <property type="protein sequence ID" value="MCU9594692.1"/>
    <property type="molecule type" value="Genomic_DNA"/>
</dbReference>
<reference evidence="3 4" key="1">
    <citation type="submission" date="2022-10" db="EMBL/GenBank/DDBJ databases">
        <title>Description of Fervidibacillus gen. nov. in the family Fervidibacillaceae fam. nov. with two species, Fervidibacillus albus sp. nov., and Fervidibacillus halotolerans sp. nov., isolated from tidal flat sediments.</title>
        <authorList>
            <person name="Kwon K.K."/>
            <person name="Yang S.-H."/>
        </authorList>
    </citation>
    <scope>NUCLEOTIDE SEQUENCE [LARGE SCALE GENOMIC DNA]</scope>
    <source>
        <strain evidence="3 4">DSM 23332</strain>
    </source>
</reference>
<organism evidence="3 4">
    <name type="scientific">Pallidibacillus thermolactis</name>
    <dbReference type="NCBI Taxonomy" id="251051"/>
    <lineage>
        <taxon>Bacteria</taxon>
        <taxon>Bacillati</taxon>
        <taxon>Bacillota</taxon>
        <taxon>Bacilli</taxon>
        <taxon>Bacillales</taxon>
        <taxon>Bacillaceae</taxon>
        <taxon>Pallidibacillus</taxon>
    </lineage>
</organism>
<accession>A0ABT2WL12</accession>
<evidence type="ECO:0000313" key="3">
    <source>
        <dbReference type="EMBL" id="MCU9594692.1"/>
    </source>
</evidence>
<sequence>MKKVFTDWKFLLGLLLANALIYFAYDQSKVFWYILTGSMLFLISYSILNEDVDDRITLGQYLIYGLLSGVALYVIFWIGNFLINGLNITVLADQVTKIYKKFAPEVIWHYIALVLVIIPGEEFFWRGFVQKRLLANSGIWPSIIISTLFYSIVSLYSGYIVLAITALICGFVWGFLYAWKRSLPLVIISHITFNLLLLVFFPLV</sequence>
<feature type="transmembrane region" description="Helical" evidence="1">
    <location>
        <begin position="61"/>
        <end position="86"/>
    </location>
</feature>
<evidence type="ECO:0000256" key="1">
    <source>
        <dbReference type="SAM" id="Phobius"/>
    </source>
</evidence>
<feature type="transmembrane region" description="Helical" evidence="1">
    <location>
        <begin position="133"/>
        <end position="153"/>
    </location>
</feature>
<keyword evidence="1" id="KW-0812">Transmembrane</keyword>
<gene>
    <name evidence="3" type="ORF">OEV82_09505</name>
</gene>
<dbReference type="GO" id="GO:0008237">
    <property type="term" value="F:metallopeptidase activity"/>
    <property type="evidence" value="ECO:0007669"/>
    <property type="project" value="UniProtKB-KW"/>
</dbReference>
<dbReference type="InterPro" id="IPR003675">
    <property type="entry name" value="Rce1/LyrA-like_dom"/>
</dbReference>
<feature type="transmembrane region" description="Helical" evidence="1">
    <location>
        <begin position="159"/>
        <end position="178"/>
    </location>
</feature>
<evidence type="ECO:0000313" key="4">
    <source>
        <dbReference type="Proteomes" id="UP001208656"/>
    </source>
</evidence>
<proteinExistence type="predicted"/>
<comment type="caution">
    <text evidence="3">The sequence shown here is derived from an EMBL/GenBank/DDBJ whole genome shotgun (WGS) entry which is preliminary data.</text>
</comment>
<dbReference type="Pfam" id="PF02517">
    <property type="entry name" value="Rce1-like"/>
    <property type="match status" value="1"/>
</dbReference>
<evidence type="ECO:0000259" key="2">
    <source>
        <dbReference type="Pfam" id="PF02517"/>
    </source>
</evidence>
<keyword evidence="1" id="KW-1133">Transmembrane helix</keyword>
<feature type="transmembrane region" description="Helical" evidence="1">
    <location>
        <begin position="7"/>
        <end position="25"/>
    </location>
</feature>
<protein>
    <submittedName>
        <fullName evidence="3">CPBP family intramembrane metalloprotease</fullName>
    </submittedName>
</protein>
<dbReference type="Proteomes" id="UP001208656">
    <property type="component" value="Unassembled WGS sequence"/>
</dbReference>
<feature type="transmembrane region" description="Helical" evidence="1">
    <location>
        <begin position="106"/>
        <end position="124"/>
    </location>
</feature>
<name>A0ABT2WL12_9BACI</name>
<keyword evidence="4" id="KW-1185">Reference proteome</keyword>
<keyword evidence="1" id="KW-0472">Membrane</keyword>